<evidence type="ECO:0000256" key="2">
    <source>
        <dbReference type="ARBA" id="ARBA00022598"/>
    </source>
</evidence>
<organism evidence="8 9">
    <name type="scientific">Qipengyuania vulgaris</name>
    <dbReference type="NCBI Taxonomy" id="291985"/>
    <lineage>
        <taxon>Bacteria</taxon>
        <taxon>Pseudomonadati</taxon>
        <taxon>Pseudomonadota</taxon>
        <taxon>Alphaproteobacteria</taxon>
        <taxon>Sphingomonadales</taxon>
        <taxon>Erythrobacteraceae</taxon>
        <taxon>Qipengyuania</taxon>
    </lineage>
</organism>
<evidence type="ECO:0000256" key="1">
    <source>
        <dbReference type="ARBA" id="ARBA00006432"/>
    </source>
</evidence>
<protein>
    <recommendedName>
        <fullName evidence="5">3-methylmercaptopropionyl-CoA ligase</fullName>
        <ecNumber evidence="4">6.2.1.44</ecNumber>
    </recommendedName>
</protein>
<dbReference type="AlphaFoldDB" id="A0A844XP76"/>
<dbReference type="EC" id="6.2.1.44" evidence="4"/>
<feature type="domain" description="AMP-dependent synthetase/ligase" evidence="6">
    <location>
        <begin position="27"/>
        <end position="385"/>
    </location>
</feature>
<dbReference type="GO" id="GO:0006631">
    <property type="term" value="P:fatty acid metabolic process"/>
    <property type="evidence" value="ECO:0007669"/>
    <property type="project" value="TreeGrafter"/>
</dbReference>
<evidence type="ECO:0000259" key="6">
    <source>
        <dbReference type="Pfam" id="PF00501"/>
    </source>
</evidence>
<feature type="domain" description="AMP-binding enzyme C-terminal" evidence="7">
    <location>
        <begin position="435"/>
        <end position="510"/>
    </location>
</feature>
<dbReference type="PANTHER" id="PTHR43201">
    <property type="entry name" value="ACYL-COA SYNTHETASE"/>
    <property type="match status" value="1"/>
</dbReference>
<reference evidence="8 9" key="1">
    <citation type="submission" date="2019-12" db="EMBL/GenBank/DDBJ databases">
        <title>Genomic-based taxomic classification of the family Erythrobacteraceae.</title>
        <authorList>
            <person name="Xu L."/>
        </authorList>
    </citation>
    <scope>NUCLEOTIDE SEQUENCE [LARGE SCALE GENOMIC DNA]</scope>
    <source>
        <strain evidence="8 9">DSM 17792</strain>
    </source>
</reference>
<dbReference type="InterPro" id="IPR025110">
    <property type="entry name" value="AMP-bd_C"/>
</dbReference>
<dbReference type="EMBL" id="WTYC01000002">
    <property type="protein sequence ID" value="MXO47791.1"/>
    <property type="molecule type" value="Genomic_DNA"/>
</dbReference>
<dbReference type="InterPro" id="IPR045851">
    <property type="entry name" value="AMP-bd_C_sf"/>
</dbReference>
<keyword evidence="2 8" id="KW-0436">Ligase</keyword>
<evidence type="ECO:0000256" key="3">
    <source>
        <dbReference type="ARBA" id="ARBA00051915"/>
    </source>
</evidence>
<dbReference type="Gene3D" id="3.30.300.30">
    <property type="match status" value="1"/>
</dbReference>
<dbReference type="Pfam" id="PF13193">
    <property type="entry name" value="AMP-binding_C"/>
    <property type="match status" value="1"/>
</dbReference>
<dbReference type="InterPro" id="IPR000873">
    <property type="entry name" value="AMP-dep_synth/lig_dom"/>
</dbReference>
<comment type="caution">
    <text evidence="8">The sequence shown here is derived from an EMBL/GenBank/DDBJ whole genome shotgun (WGS) entry which is preliminary data.</text>
</comment>
<gene>
    <name evidence="8" type="ORF">GRI69_05940</name>
</gene>
<evidence type="ECO:0000313" key="8">
    <source>
        <dbReference type="EMBL" id="MXO47791.1"/>
    </source>
</evidence>
<accession>A0A844XP76</accession>
<dbReference type="FunFam" id="3.30.300.30:FF:000008">
    <property type="entry name" value="2,3-dihydroxybenzoate-AMP ligase"/>
    <property type="match status" value="1"/>
</dbReference>
<evidence type="ECO:0000256" key="5">
    <source>
        <dbReference type="ARBA" id="ARBA00067668"/>
    </source>
</evidence>
<evidence type="ECO:0000313" key="9">
    <source>
        <dbReference type="Proteomes" id="UP000448199"/>
    </source>
</evidence>
<dbReference type="SUPFAM" id="SSF56801">
    <property type="entry name" value="Acetyl-CoA synthetase-like"/>
    <property type="match status" value="1"/>
</dbReference>
<dbReference type="NCBIfam" id="NF004837">
    <property type="entry name" value="PRK06187.1"/>
    <property type="match status" value="1"/>
</dbReference>
<dbReference type="Gene3D" id="3.40.50.12780">
    <property type="entry name" value="N-terminal domain of ligase-like"/>
    <property type="match status" value="1"/>
</dbReference>
<evidence type="ECO:0000259" key="7">
    <source>
        <dbReference type="Pfam" id="PF13193"/>
    </source>
</evidence>
<comment type="catalytic activity">
    <reaction evidence="3">
        <text>3-(methylsulfanyl)propanoate + ATP + CoA = 3-(methylsulfanyl)propanoyl-CoA + AMP + diphosphate</text>
        <dbReference type="Rhea" id="RHEA:43052"/>
        <dbReference type="ChEBI" id="CHEBI:30616"/>
        <dbReference type="ChEBI" id="CHEBI:33019"/>
        <dbReference type="ChEBI" id="CHEBI:49016"/>
        <dbReference type="ChEBI" id="CHEBI:57287"/>
        <dbReference type="ChEBI" id="CHEBI:82815"/>
        <dbReference type="ChEBI" id="CHEBI:456215"/>
        <dbReference type="EC" id="6.2.1.44"/>
    </reaction>
    <physiologicalReaction direction="left-to-right" evidence="3">
        <dbReference type="Rhea" id="RHEA:43053"/>
    </physiologicalReaction>
</comment>
<dbReference type="CDD" id="cd17631">
    <property type="entry name" value="FACL_FadD13-like"/>
    <property type="match status" value="1"/>
</dbReference>
<name>A0A844XP76_9SPHN</name>
<dbReference type="Pfam" id="PF00501">
    <property type="entry name" value="AMP-binding"/>
    <property type="match status" value="1"/>
</dbReference>
<dbReference type="Proteomes" id="UP000448199">
    <property type="component" value="Unassembled WGS sequence"/>
</dbReference>
<comment type="similarity">
    <text evidence="1">Belongs to the ATP-dependent AMP-binding enzyme family.</text>
</comment>
<dbReference type="InterPro" id="IPR042099">
    <property type="entry name" value="ANL_N_sf"/>
</dbReference>
<sequence length="529" mass="57586">MRHGMMAPAEESRMSEEPKLSFDQFIRHWAAQRPDNTALEQEGEALTFSELETRSRKIVSMLRARGVRKGDRIAWLGKNSRHYFELFYSAARMGAVMVPIGWRLAAPEIGFILGDTGAKLIFVGRGFEDMAATACSQMDTPPAVATTPDAAAAIDAARADDFVPAGPDDAVLQLYTSGTTGNPKGAVLTNRNLFSLRLPSQDAEQPWSHFDEDEAILVCMPCAHIGGTGLGIMAMGSGIRAIVQEEFTPDGVLDAFEQGITRLFIVPAALQMVVQHPRAKTTNMTGVKYVLYGAAPIPLDLLREAVRTIPDAGFLQCYGMTETTGTIAVLPPEDHDLAGNQRMKSAGKAVPGVELQVVGENGEELLRGEVGELVCRSPSNMACYWNLPEATQSSLRDGWMHTGDAAYMDEDGYVYIQDRMKDMIISGGENVYPAQVESAIYGHPAVGEVAVIGVPDDTWGEAVKACIVAKPGQQIDPDSLIEWTKERVAGFKVPKSIDVIEVMPRNASGKILRKDLRAPYWAGRERQVN</sequence>
<proteinExistence type="inferred from homology"/>
<dbReference type="GO" id="GO:0031956">
    <property type="term" value="F:medium-chain fatty acid-CoA ligase activity"/>
    <property type="evidence" value="ECO:0007669"/>
    <property type="project" value="TreeGrafter"/>
</dbReference>
<evidence type="ECO:0000256" key="4">
    <source>
        <dbReference type="ARBA" id="ARBA00066616"/>
    </source>
</evidence>
<keyword evidence="9" id="KW-1185">Reference proteome</keyword>
<dbReference type="PANTHER" id="PTHR43201:SF5">
    <property type="entry name" value="MEDIUM-CHAIN ACYL-COA LIGASE ACSF2, MITOCHONDRIAL"/>
    <property type="match status" value="1"/>
</dbReference>